<dbReference type="InterPro" id="IPR051941">
    <property type="entry name" value="BG_Antigen-Binding_Lectin"/>
</dbReference>
<dbReference type="KEGG" id="ccos:Pan44_27400"/>
<feature type="region of interest" description="Disordered" evidence="1">
    <location>
        <begin position="132"/>
        <end position="155"/>
    </location>
</feature>
<protein>
    <submittedName>
        <fullName evidence="3">NPCBM/NEW2 domain protein</fullName>
    </submittedName>
</protein>
<dbReference type="InterPro" id="IPR008979">
    <property type="entry name" value="Galactose-bd-like_sf"/>
</dbReference>
<feature type="domain" description="Glycosyl hydrolase family 98 putative carbohydrate-binding module" evidence="2">
    <location>
        <begin position="486"/>
        <end position="618"/>
    </location>
</feature>
<feature type="compositionally biased region" description="Low complexity" evidence="1">
    <location>
        <begin position="140"/>
        <end position="150"/>
    </location>
</feature>
<dbReference type="Gene3D" id="2.60.120.1060">
    <property type="entry name" value="NPCBM/NEW2 domain"/>
    <property type="match status" value="1"/>
</dbReference>
<dbReference type="Pfam" id="PF08305">
    <property type="entry name" value="NPCBM"/>
    <property type="match status" value="1"/>
</dbReference>
<dbReference type="InterPro" id="IPR010916">
    <property type="entry name" value="TonB_box_CS"/>
</dbReference>
<dbReference type="SMART" id="SM00776">
    <property type="entry name" value="NPCBM"/>
    <property type="match status" value="1"/>
</dbReference>
<dbReference type="PANTHER" id="PTHR45713:SF6">
    <property type="entry name" value="F5_8 TYPE C DOMAIN-CONTAINING PROTEIN"/>
    <property type="match status" value="1"/>
</dbReference>
<dbReference type="InterPro" id="IPR013222">
    <property type="entry name" value="Glyco_hyd_98_carb-bd"/>
</dbReference>
<evidence type="ECO:0000259" key="2">
    <source>
        <dbReference type="SMART" id="SM00776"/>
    </source>
</evidence>
<dbReference type="Gene3D" id="2.60.120.260">
    <property type="entry name" value="Galactose-binding domain-like"/>
    <property type="match status" value="1"/>
</dbReference>
<reference evidence="3 4" key="1">
    <citation type="submission" date="2019-02" db="EMBL/GenBank/DDBJ databases">
        <title>Deep-cultivation of Planctomycetes and their phenomic and genomic characterization uncovers novel biology.</title>
        <authorList>
            <person name="Wiegand S."/>
            <person name="Jogler M."/>
            <person name="Boedeker C."/>
            <person name="Pinto D."/>
            <person name="Vollmers J."/>
            <person name="Rivas-Marin E."/>
            <person name="Kohn T."/>
            <person name="Peeters S.H."/>
            <person name="Heuer A."/>
            <person name="Rast P."/>
            <person name="Oberbeckmann S."/>
            <person name="Bunk B."/>
            <person name="Jeske O."/>
            <person name="Meyerdierks A."/>
            <person name="Storesund J.E."/>
            <person name="Kallscheuer N."/>
            <person name="Luecker S."/>
            <person name="Lage O.M."/>
            <person name="Pohl T."/>
            <person name="Merkel B.J."/>
            <person name="Hornburger P."/>
            <person name="Mueller R.-W."/>
            <person name="Bruemmer F."/>
            <person name="Labrenz M."/>
            <person name="Spormann A.M."/>
            <person name="Op den Camp H."/>
            <person name="Overmann J."/>
            <person name="Amann R."/>
            <person name="Jetten M.S.M."/>
            <person name="Mascher T."/>
            <person name="Medema M.H."/>
            <person name="Devos D.P."/>
            <person name="Kaster A.-K."/>
            <person name="Ovreas L."/>
            <person name="Rohde M."/>
            <person name="Galperin M.Y."/>
            <person name="Jogler C."/>
        </authorList>
    </citation>
    <scope>NUCLEOTIDE SEQUENCE [LARGE SCALE GENOMIC DNA]</scope>
    <source>
        <strain evidence="3 4">Pan44</strain>
    </source>
</reference>
<organism evidence="3 4">
    <name type="scientific">Caulifigura coniformis</name>
    <dbReference type="NCBI Taxonomy" id="2527983"/>
    <lineage>
        <taxon>Bacteria</taxon>
        <taxon>Pseudomonadati</taxon>
        <taxon>Planctomycetota</taxon>
        <taxon>Planctomycetia</taxon>
        <taxon>Planctomycetales</taxon>
        <taxon>Planctomycetaceae</taxon>
        <taxon>Caulifigura</taxon>
    </lineage>
</organism>
<dbReference type="EMBL" id="CP036271">
    <property type="protein sequence ID" value="QDT54705.1"/>
    <property type="molecule type" value="Genomic_DNA"/>
</dbReference>
<dbReference type="PROSITE" id="PS00430">
    <property type="entry name" value="TONB_DEPENDENT_REC_1"/>
    <property type="match status" value="1"/>
</dbReference>
<dbReference type="InParanoid" id="A0A517SEZ1"/>
<dbReference type="OrthoDB" id="272011at2"/>
<dbReference type="SUPFAM" id="SSF49785">
    <property type="entry name" value="Galactose-binding domain-like"/>
    <property type="match status" value="2"/>
</dbReference>
<name>A0A517SEZ1_9PLAN</name>
<evidence type="ECO:0000313" key="3">
    <source>
        <dbReference type="EMBL" id="QDT54705.1"/>
    </source>
</evidence>
<gene>
    <name evidence="3" type="ORF">Pan44_27400</name>
</gene>
<keyword evidence="4" id="KW-1185">Reference proteome</keyword>
<accession>A0A517SEZ1</accession>
<proteinExistence type="predicted"/>
<dbReference type="PROSITE" id="PS51257">
    <property type="entry name" value="PROKAR_LIPOPROTEIN"/>
    <property type="match status" value="1"/>
</dbReference>
<dbReference type="AlphaFoldDB" id="A0A517SEZ1"/>
<evidence type="ECO:0000256" key="1">
    <source>
        <dbReference type="SAM" id="MobiDB-lite"/>
    </source>
</evidence>
<dbReference type="RefSeq" id="WP_145030543.1">
    <property type="nucleotide sequence ID" value="NZ_CP036271.1"/>
</dbReference>
<sequence length="622" mass="66366">MNRSIGAGLGTLVVAALACCDARADTIQTAAGETITGKESMIVDGTLVLPASDGKPEVRFPLADLDRVTFSPSRPTGDLKARFVRIDQPGAGKPLSLAEVELFEGDKKIAQGAKARQSVSYMDDDEKWGAQKAIDGKTGGDSTTDGVTRTLPTGDPWWEVELPSDAGIGKMVVWLRTDAQPNTKMAGFRVQLLNAQRQLLWTKSFNNPAGPKVEIEPPVHSDKLSADDIKAIETLGTVKGTLPLAALVSAWIRDEKVTVPAETSGQQSTSTVVRAARGGFSAEAPQQQTAAVKSAPLIADGEWLIRFEPDGFLVGKITSWNEQGLSVEFQLERHPRSIVIPTAAVIEVSSKDVIMKTLSLDRSQISTEGDTVFAKAEGNALQAVVGTVKGIEGESLQFEFQGKVRGIKLARVASIMRKRAANPTASTQALVQLSNAMRLCGRPKSLSGSTAVLELPWQQPFKLGRSSMKSFSVWNGRAVALTDLEPSGVEYTPFLDRVLPYSTNESLTGSPLAIGNATYERGLCVHSGTRLTYDLGGAFEKLRLQVGLQKEDGLRGQAVVRIKGDDSVLAEKPVAGSAPAETVDVSLAGKRMLVIEIDYGDGLDVGDHVVIGQPVLVRTSTP</sequence>
<dbReference type="Proteomes" id="UP000315700">
    <property type="component" value="Chromosome"/>
</dbReference>
<dbReference type="InterPro" id="IPR038637">
    <property type="entry name" value="NPCBM_sf"/>
</dbReference>
<evidence type="ECO:0000313" key="4">
    <source>
        <dbReference type="Proteomes" id="UP000315700"/>
    </source>
</evidence>
<dbReference type="PANTHER" id="PTHR45713">
    <property type="entry name" value="FTP DOMAIN-CONTAINING PROTEIN"/>
    <property type="match status" value="1"/>
</dbReference>